<feature type="transmembrane region" description="Helical" evidence="2">
    <location>
        <begin position="32"/>
        <end position="55"/>
    </location>
</feature>
<dbReference type="InterPro" id="IPR046703">
    <property type="entry name" value="DUF6776"/>
</dbReference>
<keyword evidence="1" id="KW-0175">Coiled coil</keyword>
<proteinExistence type="predicted"/>
<evidence type="ECO:0000256" key="1">
    <source>
        <dbReference type="SAM" id="Coils"/>
    </source>
</evidence>
<dbReference type="AlphaFoldDB" id="A0AA38XSC2"/>
<feature type="coiled-coil region" evidence="1">
    <location>
        <begin position="64"/>
        <end position="91"/>
    </location>
</feature>
<reference evidence="3" key="1">
    <citation type="submission" date="2022-10" db="EMBL/GenBank/DDBJ databases">
        <title>Culturing micro-colonial fungi from biological soil crusts in the Mojave desert and describing Neophaeococcomyces mojavensis, and introducing the new genera and species Taxawa tesnikishii.</title>
        <authorList>
            <person name="Kurbessoian T."/>
            <person name="Stajich J.E."/>
        </authorList>
    </citation>
    <scope>NUCLEOTIDE SEQUENCE</scope>
    <source>
        <strain evidence="3">TK_35</strain>
    </source>
</reference>
<keyword evidence="2" id="KW-1133">Transmembrane helix</keyword>
<keyword evidence="2" id="KW-0472">Membrane</keyword>
<keyword evidence="2" id="KW-0812">Transmembrane</keyword>
<dbReference type="Pfam" id="PF20567">
    <property type="entry name" value="DUF6776"/>
    <property type="match status" value="1"/>
</dbReference>
<evidence type="ECO:0008006" key="4">
    <source>
        <dbReference type="Google" id="ProtNLM"/>
    </source>
</evidence>
<dbReference type="EMBL" id="JAPDRN010000129">
    <property type="protein sequence ID" value="KAJ9619752.1"/>
    <property type="molecule type" value="Genomic_DNA"/>
</dbReference>
<sequence>MPRRLPMNNRPPMRVQVRLPGAPQPPADRRRLLVIAGIWLLSLVLAVLGGCWLGAPRGEQGQRVQVAEKRADALQTQLTELRQKQATLEASDRISRAANNEVQSSLAERDEEIAGLRADVAFYERLVGSTSQRKGLNTHSIEFSPESAGTWQYSVVLTQNLNRGAISQGQMRFTVEGVKNGKLATISWDELHQRSKVPGQDYSFRYFQQLTGSVMLPADFTPQRVKVTLGSGAGGTTQVFDWKQAGAPASKGE</sequence>
<comment type="caution">
    <text evidence="3">The sequence shown here is derived from an EMBL/GenBank/DDBJ whole genome shotgun (WGS) entry which is preliminary data.</text>
</comment>
<gene>
    <name evidence="3" type="ORF">H2204_012513</name>
</gene>
<name>A0AA38XSC2_9EURO</name>
<accession>A0AA38XSC2</accession>
<evidence type="ECO:0000256" key="2">
    <source>
        <dbReference type="SAM" id="Phobius"/>
    </source>
</evidence>
<organism evidence="3">
    <name type="scientific">Knufia peltigerae</name>
    <dbReference type="NCBI Taxonomy" id="1002370"/>
    <lineage>
        <taxon>Eukaryota</taxon>
        <taxon>Fungi</taxon>
        <taxon>Dikarya</taxon>
        <taxon>Ascomycota</taxon>
        <taxon>Pezizomycotina</taxon>
        <taxon>Eurotiomycetes</taxon>
        <taxon>Chaetothyriomycetidae</taxon>
        <taxon>Chaetothyriales</taxon>
        <taxon>Trichomeriaceae</taxon>
        <taxon>Knufia</taxon>
    </lineage>
</organism>
<evidence type="ECO:0000313" key="3">
    <source>
        <dbReference type="EMBL" id="KAJ9619752.1"/>
    </source>
</evidence>
<protein>
    <recommendedName>
        <fullName evidence="4">Transmembrane protein</fullName>
    </recommendedName>
</protein>